<evidence type="ECO:0000256" key="3">
    <source>
        <dbReference type="SAM" id="MobiDB-lite"/>
    </source>
</evidence>
<feature type="compositionally biased region" description="Low complexity" evidence="3">
    <location>
        <begin position="200"/>
        <end position="212"/>
    </location>
</feature>
<dbReference type="STRING" id="7897.ENSLACP00000004822"/>
<sequence>MDWFHCNKCFRQDGASFCVTNCGHIICEKCSEKEKCSVCGTACRNLILSNDMTPQVKMYFTSLTETTQRYLAHVAQVWSFQKKQLDRLVSFYKHKVSKMEAIVHEARQKLILQEKEFAVLKKENAELKKLLSILKASPSQSVILSFRTSTPRQVAITSPTNIVTPWRNNNSQHSGQVVSRAGSVDSLTYRVSRSGGQPTSGAPSSLSGRSSPQEISTGTPSAGAAHGLSYR</sequence>
<name>H3A5A1_LATCH</name>
<dbReference type="Ensembl" id="ENSLACT00000004864.1">
    <property type="protein sequence ID" value="ENSLACP00000004822.1"/>
    <property type="gene ID" value="ENSLACG00000004288.1"/>
</dbReference>
<reference evidence="4" key="2">
    <citation type="submission" date="2025-08" db="UniProtKB">
        <authorList>
            <consortium name="Ensembl"/>
        </authorList>
    </citation>
    <scope>IDENTIFICATION</scope>
</reference>
<feature type="coiled-coil region" evidence="2">
    <location>
        <begin position="103"/>
        <end position="130"/>
    </location>
</feature>
<dbReference type="FunCoup" id="H3A5A1">
    <property type="interactions" value="10"/>
</dbReference>
<dbReference type="PANTHER" id="PTHR22663:SF29">
    <property type="entry name" value="RING FINGER PROTEIN 212B"/>
    <property type="match status" value="1"/>
</dbReference>
<dbReference type="GeneTree" id="ENSGT00740000115581"/>
<organism evidence="4 5">
    <name type="scientific">Latimeria chalumnae</name>
    <name type="common">Coelacanth</name>
    <dbReference type="NCBI Taxonomy" id="7897"/>
    <lineage>
        <taxon>Eukaryota</taxon>
        <taxon>Metazoa</taxon>
        <taxon>Chordata</taxon>
        <taxon>Craniata</taxon>
        <taxon>Vertebrata</taxon>
        <taxon>Euteleostomi</taxon>
        <taxon>Coelacanthiformes</taxon>
        <taxon>Coelacanthidae</taxon>
        <taxon>Latimeria</taxon>
    </lineage>
</organism>
<dbReference type="HOGENOM" id="CLU_067832_0_0_1"/>
<evidence type="ECO:0000256" key="2">
    <source>
        <dbReference type="SAM" id="Coils"/>
    </source>
</evidence>
<dbReference type="InterPro" id="IPR042123">
    <property type="entry name" value="Zip3/RNF212-like"/>
</dbReference>
<dbReference type="GO" id="GO:0007131">
    <property type="term" value="P:reciprocal meiotic recombination"/>
    <property type="evidence" value="ECO:0007669"/>
    <property type="project" value="InterPro"/>
</dbReference>
<gene>
    <name evidence="4" type="primary">RNF212B</name>
</gene>
<feature type="region of interest" description="Disordered" evidence="3">
    <location>
        <begin position="190"/>
        <end position="231"/>
    </location>
</feature>
<dbReference type="InParanoid" id="H3A5A1"/>
<dbReference type="GO" id="GO:0019789">
    <property type="term" value="F:SUMO transferase activity"/>
    <property type="evidence" value="ECO:0007669"/>
    <property type="project" value="InterPro"/>
</dbReference>
<dbReference type="AlphaFoldDB" id="H3A5A1"/>
<dbReference type="EMBL" id="AFYH01210885">
    <property type="status" value="NOT_ANNOTATED_CDS"/>
    <property type="molecule type" value="Genomic_DNA"/>
</dbReference>
<dbReference type="EMBL" id="AFYH01210887">
    <property type="status" value="NOT_ANNOTATED_CDS"/>
    <property type="molecule type" value="Genomic_DNA"/>
</dbReference>
<evidence type="ECO:0000313" key="4">
    <source>
        <dbReference type="Ensembl" id="ENSLACP00000004822.1"/>
    </source>
</evidence>
<dbReference type="GO" id="GO:0007129">
    <property type="term" value="P:homologous chromosome pairing at meiosis"/>
    <property type="evidence" value="ECO:0007669"/>
    <property type="project" value="TreeGrafter"/>
</dbReference>
<dbReference type="CDD" id="cd16747">
    <property type="entry name" value="RING-HC_RNF212B"/>
    <property type="match status" value="1"/>
</dbReference>
<feature type="compositionally biased region" description="Polar residues" evidence="3">
    <location>
        <begin position="190"/>
        <end position="199"/>
    </location>
</feature>
<dbReference type="Proteomes" id="UP000008672">
    <property type="component" value="Unassembled WGS sequence"/>
</dbReference>
<evidence type="ECO:0000313" key="5">
    <source>
        <dbReference type="Proteomes" id="UP000008672"/>
    </source>
</evidence>
<dbReference type="GO" id="GO:0016925">
    <property type="term" value="P:protein sumoylation"/>
    <property type="evidence" value="ECO:0007669"/>
    <property type="project" value="TreeGrafter"/>
</dbReference>
<dbReference type="EMBL" id="AFYH01210884">
    <property type="status" value="NOT_ANNOTATED_CDS"/>
    <property type="molecule type" value="Genomic_DNA"/>
</dbReference>
<proteinExistence type="predicted"/>
<dbReference type="EMBL" id="AFYH01210886">
    <property type="status" value="NOT_ANNOTATED_CDS"/>
    <property type="molecule type" value="Genomic_DNA"/>
</dbReference>
<accession>H3A5A1</accession>
<protein>
    <submittedName>
        <fullName evidence="4">Ring finger protein 212B</fullName>
    </submittedName>
</protein>
<dbReference type="GO" id="GO:0000795">
    <property type="term" value="C:synaptonemal complex"/>
    <property type="evidence" value="ECO:0007669"/>
    <property type="project" value="InterPro"/>
</dbReference>
<keyword evidence="1" id="KW-0469">Meiosis</keyword>
<keyword evidence="5" id="KW-1185">Reference proteome</keyword>
<dbReference type="eggNOG" id="KOG4739">
    <property type="taxonomic scope" value="Eukaryota"/>
</dbReference>
<reference evidence="5" key="1">
    <citation type="submission" date="2011-08" db="EMBL/GenBank/DDBJ databases">
        <title>The draft genome of Latimeria chalumnae.</title>
        <authorList>
            <person name="Di Palma F."/>
            <person name="Alfoldi J."/>
            <person name="Johnson J."/>
            <person name="Berlin A."/>
            <person name="Gnerre S."/>
            <person name="Jaffe D."/>
            <person name="MacCallum I."/>
            <person name="Young S."/>
            <person name="Walker B.J."/>
            <person name="Lander E."/>
            <person name="Lindblad-Toh K."/>
        </authorList>
    </citation>
    <scope>NUCLEOTIDE SEQUENCE [LARGE SCALE GENOMIC DNA]</scope>
    <source>
        <strain evidence="5">Wild caught</strain>
    </source>
</reference>
<evidence type="ECO:0000256" key="1">
    <source>
        <dbReference type="ARBA" id="ARBA00023254"/>
    </source>
</evidence>
<keyword evidence="2" id="KW-0175">Coiled coil</keyword>
<dbReference type="PANTHER" id="PTHR22663">
    <property type="entry name" value="RING FINGER PROTEIN NARYA-RELATED"/>
    <property type="match status" value="1"/>
</dbReference>
<reference evidence="4" key="3">
    <citation type="submission" date="2025-09" db="UniProtKB">
        <authorList>
            <consortium name="Ensembl"/>
        </authorList>
    </citation>
    <scope>IDENTIFICATION</scope>
</reference>
<dbReference type="OMA" id="QVWRFQK"/>